<keyword evidence="3" id="KW-1185">Reference proteome</keyword>
<dbReference type="AlphaFoldDB" id="A0AAN9XUT8"/>
<evidence type="ECO:0000313" key="3">
    <source>
        <dbReference type="Proteomes" id="UP001386955"/>
    </source>
</evidence>
<reference evidence="2 3" key="1">
    <citation type="submission" date="2024-01" db="EMBL/GenBank/DDBJ databases">
        <title>The genomes of 5 underutilized Papilionoideae crops provide insights into root nodulation and disease resistanc.</title>
        <authorList>
            <person name="Jiang F."/>
        </authorList>
    </citation>
    <scope>NUCLEOTIDE SEQUENCE [LARGE SCALE GENOMIC DNA]</scope>
    <source>
        <strain evidence="2">DUOXIRENSHENG_FW03</strain>
        <tissue evidence="2">Leaves</tissue>
    </source>
</reference>
<proteinExistence type="predicted"/>
<accession>A0AAN9XUT8</accession>
<name>A0AAN9XUT8_PSOTE</name>
<protein>
    <submittedName>
        <fullName evidence="2">Uncharacterized protein</fullName>
    </submittedName>
</protein>
<keyword evidence="1" id="KW-0175">Coiled coil</keyword>
<sequence length="130" mass="14814">MFRRNPSEDSVSEIGIGRIGSARTRMLKMKKERKKERKKELEDAIGFGKRERRAVRAGRMITSQEGEATCGECDCRLVPWEGRWVIWPATVHMEAYDGKLRLSSDVPTPVTASNILFRKFYDACSATTNT</sequence>
<evidence type="ECO:0000313" key="2">
    <source>
        <dbReference type="EMBL" id="KAK7411150.1"/>
    </source>
</evidence>
<evidence type="ECO:0000256" key="1">
    <source>
        <dbReference type="SAM" id="Coils"/>
    </source>
</evidence>
<feature type="coiled-coil region" evidence="1">
    <location>
        <begin position="24"/>
        <end position="51"/>
    </location>
</feature>
<organism evidence="2 3">
    <name type="scientific">Psophocarpus tetragonolobus</name>
    <name type="common">Winged bean</name>
    <name type="synonym">Dolichos tetragonolobus</name>
    <dbReference type="NCBI Taxonomy" id="3891"/>
    <lineage>
        <taxon>Eukaryota</taxon>
        <taxon>Viridiplantae</taxon>
        <taxon>Streptophyta</taxon>
        <taxon>Embryophyta</taxon>
        <taxon>Tracheophyta</taxon>
        <taxon>Spermatophyta</taxon>
        <taxon>Magnoliopsida</taxon>
        <taxon>eudicotyledons</taxon>
        <taxon>Gunneridae</taxon>
        <taxon>Pentapetalae</taxon>
        <taxon>rosids</taxon>
        <taxon>fabids</taxon>
        <taxon>Fabales</taxon>
        <taxon>Fabaceae</taxon>
        <taxon>Papilionoideae</taxon>
        <taxon>50 kb inversion clade</taxon>
        <taxon>NPAAA clade</taxon>
        <taxon>indigoferoid/millettioid clade</taxon>
        <taxon>Phaseoleae</taxon>
        <taxon>Psophocarpus</taxon>
    </lineage>
</organism>
<dbReference type="EMBL" id="JAYMYS010000001">
    <property type="protein sequence ID" value="KAK7411150.1"/>
    <property type="molecule type" value="Genomic_DNA"/>
</dbReference>
<dbReference type="Proteomes" id="UP001386955">
    <property type="component" value="Unassembled WGS sequence"/>
</dbReference>
<gene>
    <name evidence="2" type="ORF">VNO78_02582</name>
</gene>
<comment type="caution">
    <text evidence="2">The sequence shown here is derived from an EMBL/GenBank/DDBJ whole genome shotgun (WGS) entry which is preliminary data.</text>
</comment>